<dbReference type="GO" id="GO:0009523">
    <property type="term" value="C:photosystem II"/>
    <property type="evidence" value="ECO:0007669"/>
    <property type="project" value="UniProtKB-KW"/>
</dbReference>
<dbReference type="PROSITE" id="PS51257">
    <property type="entry name" value="PROKAR_LIPOPROTEIN"/>
    <property type="match status" value="1"/>
</dbReference>
<dbReference type="PANTHER" id="PTHR47199:SF2">
    <property type="entry name" value="PHOTOSYSTEM II STABILITY_ASSEMBLY FACTOR HCF136, CHLOROPLASTIC"/>
    <property type="match status" value="1"/>
</dbReference>
<organism evidence="4 5">
    <name type="scientific">alpha proteobacterium IMCC14465</name>
    <dbReference type="NCBI Taxonomy" id="1220535"/>
    <lineage>
        <taxon>Bacteria</taxon>
        <taxon>Pseudomonadati</taxon>
        <taxon>Pseudomonadota</taxon>
        <taxon>Alphaproteobacteria</taxon>
        <taxon>PS1 clade</taxon>
    </lineage>
</organism>
<sequence length="328" mass="35848">MGFIGFKRFTGVMFLLFVLIACEAPLEMQGVEQSLKDSVRRTDVIQDVILLPDGTAIFVGSDGLVLEYSTDSQNILRSQLGSFSAFPSLIDITICPDNSVYALSLDGDVWEREAQGNWLPNPVDTEETLQAIECAPDGKLWLAASFSTLFKSEGRGEDWQSFSTYEDAFLTELDFVNKNTGFAVGEFGTLMKTNNAGESWDNLASTPYDFYPLSSFFLNEQTGWVGGLSGDILKTTDGGQSWSSETVNSEAPIYRIQEIAGEVYAIGNSGTFLRYTDEAWVNADIGVSTFGYLRAIAGHENAIYLGGQALATKISMTPSSNQTTKKSK</sequence>
<accession>J9DXK0</accession>
<gene>
    <name evidence="4" type="ORF">IMCC14465_18290</name>
</gene>
<dbReference type="EMBL" id="ALYF01000012">
    <property type="protein sequence ID" value="EJW20404.1"/>
    <property type="molecule type" value="Genomic_DNA"/>
</dbReference>
<dbReference type="Gene3D" id="2.130.10.10">
    <property type="entry name" value="YVTN repeat-like/Quinoprotein amine dehydrogenase"/>
    <property type="match status" value="1"/>
</dbReference>
<dbReference type="PANTHER" id="PTHR47199">
    <property type="entry name" value="PHOTOSYSTEM II STABILITY/ASSEMBLY FACTOR HCF136, CHLOROPLASTIC"/>
    <property type="match status" value="1"/>
</dbReference>
<dbReference type="Pfam" id="PF14870">
    <property type="entry name" value="PSII_BNR"/>
    <property type="match status" value="1"/>
</dbReference>
<evidence type="ECO:0000256" key="1">
    <source>
        <dbReference type="ARBA" id="ARBA00022531"/>
    </source>
</evidence>
<reference evidence="4 5" key="1">
    <citation type="journal article" date="2012" name="J. Bacteriol.">
        <title>Genome Sequence of Strain IMCC14465, Isolated from the East Sea, Belonging to the PS1 Clade of Alphaproteobacteria.</title>
        <authorList>
            <person name="Yang S.J."/>
            <person name="Kang I."/>
            <person name="Cho J.C."/>
        </authorList>
    </citation>
    <scope>NUCLEOTIDE SEQUENCE [LARGE SCALE GENOMIC DNA]</scope>
    <source>
        <strain evidence="4 5">IMCC14465</strain>
    </source>
</reference>
<feature type="domain" description="Photosynthesis system II assembly factor Ycf48/Hcf136-like" evidence="3">
    <location>
        <begin position="157"/>
        <end position="279"/>
    </location>
</feature>
<evidence type="ECO:0000313" key="5">
    <source>
        <dbReference type="Proteomes" id="UP000004836"/>
    </source>
</evidence>
<protein>
    <recommendedName>
        <fullName evidence="3">Photosynthesis system II assembly factor Ycf48/Hcf136-like domain-containing protein</fullName>
    </recommendedName>
</protein>
<dbReference type="InterPro" id="IPR015943">
    <property type="entry name" value="WD40/YVTN_repeat-like_dom_sf"/>
</dbReference>
<dbReference type="AlphaFoldDB" id="J9DXK0"/>
<dbReference type="GO" id="GO:0015979">
    <property type="term" value="P:photosynthesis"/>
    <property type="evidence" value="ECO:0007669"/>
    <property type="project" value="UniProtKB-KW"/>
</dbReference>
<dbReference type="InterPro" id="IPR028203">
    <property type="entry name" value="PSII_CF48-like_dom"/>
</dbReference>
<dbReference type="SUPFAM" id="SSF110296">
    <property type="entry name" value="Oligoxyloglucan reducing end-specific cellobiohydrolase"/>
    <property type="match status" value="1"/>
</dbReference>
<keyword evidence="1" id="KW-0602">Photosynthesis</keyword>
<proteinExistence type="predicted"/>
<dbReference type="STRING" id="1220535.IMCC14465_18290"/>
<keyword evidence="2" id="KW-0604">Photosystem II</keyword>
<name>J9DXK0_9PROT</name>
<evidence type="ECO:0000313" key="4">
    <source>
        <dbReference type="EMBL" id="EJW20404.1"/>
    </source>
</evidence>
<evidence type="ECO:0000256" key="2">
    <source>
        <dbReference type="ARBA" id="ARBA00023276"/>
    </source>
</evidence>
<dbReference type="eggNOG" id="COG4447">
    <property type="taxonomic scope" value="Bacteria"/>
</dbReference>
<keyword evidence="5" id="KW-1185">Reference proteome</keyword>
<evidence type="ECO:0000259" key="3">
    <source>
        <dbReference type="Pfam" id="PF14870"/>
    </source>
</evidence>
<comment type="caution">
    <text evidence="4">The sequence shown here is derived from an EMBL/GenBank/DDBJ whole genome shotgun (WGS) entry which is preliminary data.</text>
</comment>
<dbReference type="Proteomes" id="UP000004836">
    <property type="component" value="Unassembled WGS sequence"/>
</dbReference>